<name>A0A7S4SHG0_9STRA</name>
<dbReference type="Pfam" id="PF08030">
    <property type="entry name" value="NAD_binding_6"/>
    <property type="match status" value="1"/>
</dbReference>
<dbReference type="PANTHER" id="PTHR11972:SF153">
    <property type="entry name" value="SUPEROXIDE-GENERATING NADPH OXIDASE HEAVY CHAIN SUBUNIT A"/>
    <property type="match status" value="1"/>
</dbReference>
<evidence type="ECO:0000256" key="1">
    <source>
        <dbReference type="ARBA" id="ARBA00023002"/>
    </source>
</evidence>
<dbReference type="Gene3D" id="3.40.50.80">
    <property type="entry name" value="Nucleotide-binding domain of ferredoxin-NADP reductase (FNR) module"/>
    <property type="match status" value="1"/>
</dbReference>
<dbReference type="EMBL" id="HBNS01045444">
    <property type="protein sequence ID" value="CAE4645525.1"/>
    <property type="molecule type" value="Transcribed_RNA"/>
</dbReference>
<evidence type="ECO:0000313" key="3">
    <source>
        <dbReference type="EMBL" id="CAE4645525.1"/>
    </source>
</evidence>
<organism evidence="3">
    <name type="scientific">Ditylum brightwellii</name>
    <dbReference type="NCBI Taxonomy" id="49249"/>
    <lineage>
        <taxon>Eukaryota</taxon>
        <taxon>Sar</taxon>
        <taxon>Stramenopiles</taxon>
        <taxon>Ochrophyta</taxon>
        <taxon>Bacillariophyta</taxon>
        <taxon>Mediophyceae</taxon>
        <taxon>Lithodesmiophycidae</taxon>
        <taxon>Lithodesmiales</taxon>
        <taxon>Lithodesmiaceae</taxon>
        <taxon>Ditylum</taxon>
    </lineage>
</organism>
<feature type="domain" description="Ferric reductase NAD binding" evidence="2">
    <location>
        <begin position="1"/>
        <end position="138"/>
    </location>
</feature>
<dbReference type="GO" id="GO:0005886">
    <property type="term" value="C:plasma membrane"/>
    <property type="evidence" value="ECO:0007669"/>
    <property type="project" value="TreeGrafter"/>
</dbReference>
<dbReference type="InterPro" id="IPR050369">
    <property type="entry name" value="RBOH/FRE"/>
</dbReference>
<proteinExistence type="predicted"/>
<reference evidence="3" key="1">
    <citation type="submission" date="2021-01" db="EMBL/GenBank/DDBJ databases">
        <authorList>
            <person name="Corre E."/>
            <person name="Pelletier E."/>
            <person name="Niang G."/>
            <person name="Scheremetjew M."/>
            <person name="Finn R."/>
            <person name="Kale V."/>
            <person name="Holt S."/>
            <person name="Cochrane G."/>
            <person name="Meng A."/>
            <person name="Brown T."/>
            <person name="Cohen L."/>
        </authorList>
    </citation>
    <scope>NUCLEOTIDE SEQUENCE</scope>
    <source>
        <strain evidence="3">GSO104</strain>
    </source>
</reference>
<dbReference type="SUPFAM" id="SSF52343">
    <property type="entry name" value="Ferredoxin reductase-like, C-terminal NADP-linked domain"/>
    <property type="match status" value="1"/>
</dbReference>
<sequence>MISVLRNLVENPGKIRRAFFYWTVRDQNALKWFPSILDDIYDADTSHIFQIRHFLTSAKYDDRDIGQILLKYAVRAQHKHNDMDLVLGRQAHHMIETGRPDWDEELTSVKEEAKELGFKKCGIFLCGPLKMAEAVDEASLKLSQQDSDFHFYFSKETF</sequence>
<dbReference type="AlphaFoldDB" id="A0A7S4SHG0"/>
<dbReference type="GO" id="GO:0016491">
    <property type="term" value="F:oxidoreductase activity"/>
    <property type="evidence" value="ECO:0007669"/>
    <property type="project" value="UniProtKB-KW"/>
</dbReference>
<protein>
    <recommendedName>
        <fullName evidence="2">Ferric reductase NAD binding domain-containing protein</fullName>
    </recommendedName>
</protein>
<keyword evidence="1" id="KW-0560">Oxidoreductase</keyword>
<evidence type="ECO:0000259" key="2">
    <source>
        <dbReference type="Pfam" id="PF08030"/>
    </source>
</evidence>
<dbReference type="InterPro" id="IPR039261">
    <property type="entry name" value="FNR_nucleotide-bd"/>
</dbReference>
<gene>
    <name evidence="3" type="ORF">DBRI00130_LOCUS35156</name>
</gene>
<accession>A0A7S4SHG0</accession>
<dbReference type="PANTHER" id="PTHR11972">
    <property type="entry name" value="NADPH OXIDASE"/>
    <property type="match status" value="1"/>
</dbReference>
<dbReference type="InterPro" id="IPR013121">
    <property type="entry name" value="Fe_red_NAD-bd_6"/>
</dbReference>